<organism evidence="1 2">
    <name type="scientific">Candidatus Desulfatibia vada</name>
    <dbReference type="NCBI Taxonomy" id="2841696"/>
    <lineage>
        <taxon>Bacteria</taxon>
        <taxon>Pseudomonadati</taxon>
        <taxon>Thermodesulfobacteriota</taxon>
        <taxon>Desulfobacteria</taxon>
        <taxon>Desulfobacterales</taxon>
        <taxon>Desulfobacterales incertae sedis</taxon>
        <taxon>Candidatus Desulfatibia</taxon>
    </lineage>
</organism>
<evidence type="ECO:0000313" key="2">
    <source>
        <dbReference type="Proteomes" id="UP000605201"/>
    </source>
</evidence>
<protein>
    <submittedName>
        <fullName evidence="1">MarR family transcriptional regulator</fullName>
    </submittedName>
</protein>
<comment type="caution">
    <text evidence="1">The sequence shown here is derived from an EMBL/GenBank/DDBJ whole genome shotgun (WGS) entry which is preliminary data.</text>
</comment>
<dbReference type="EMBL" id="JACNIG010000263">
    <property type="protein sequence ID" value="MBC8433017.1"/>
    <property type="molecule type" value="Genomic_DNA"/>
</dbReference>
<proteinExistence type="predicted"/>
<gene>
    <name evidence="1" type="ORF">H8D96_13985</name>
</gene>
<dbReference type="SUPFAM" id="SSF46785">
    <property type="entry name" value="Winged helix' DNA-binding domain"/>
    <property type="match status" value="1"/>
</dbReference>
<sequence>MKKQIQIGVGDDTSTAKGFIDAWKRAERDQKIEAEHRLYFENLETLLKALTTGRWVLLKILRTNGPMSIRALANELGRDYKNVHTDVRRLERIGLIGKTKDNKIEVPWDIVEARLMLAA</sequence>
<accession>A0A8J6P5R2</accession>
<dbReference type="InterPro" id="IPR036388">
    <property type="entry name" value="WH-like_DNA-bd_sf"/>
</dbReference>
<evidence type="ECO:0000313" key="1">
    <source>
        <dbReference type="EMBL" id="MBC8433017.1"/>
    </source>
</evidence>
<dbReference type="AlphaFoldDB" id="A0A8J6P5R2"/>
<dbReference type="Gene3D" id="1.10.10.10">
    <property type="entry name" value="Winged helix-like DNA-binding domain superfamily/Winged helix DNA-binding domain"/>
    <property type="match status" value="1"/>
</dbReference>
<reference evidence="1 2" key="1">
    <citation type="submission" date="2020-08" db="EMBL/GenBank/DDBJ databases">
        <title>Bridging the membrane lipid divide: bacteria of the FCB group superphylum have the potential to synthesize archaeal ether lipids.</title>
        <authorList>
            <person name="Villanueva L."/>
            <person name="Von Meijenfeldt F.A.B."/>
            <person name="Westbye A.B."/>
            <person name="Yadav S."/>
            <person name="Hopmans E.C."/>
            <person name="Dutilh B.E."/>
            <person name="Sinninghe Damste J.S."/>
        </authorList>
    </citation>
    <scope>NUCLEOTIDE SEQUENCE [LARGE SCALE GENOMIC DNA]</scope>
    <source>
        <strain evidence="1">NIOZ-UU17</strain>
    </source>
</reference>
<dbReference type="Pfam" id="PF25212">
    <property type="entry name" value="HVO_A0114"/>
    <property type="match status" value="1"/>
</dbReference>
<name>A0A8J6P5R2_9BACT</name>
<dbReference type="InterPro" id="IPR036390">
    <property type="entry name" value="WH_DNA-bd_sf"/>
</dbReference>
<dbReference type="Proteomes" id="UP000605201">
    <property type="component" value="Unassembled WGS sequence"/>
</dbReference>